<dbReference type="InterPro" id="IPR007197">
    <property type="entry name" value="rSAM"/>
</dbReference>
<dbReference type="Proteomes" id="UP001208689">
    <property type="component" value="Chromosome"/>
</dbReference>
<proteinExistence type="predicted"/>
<accession>A0ABY6HRE2</accession>
<reference evidence="6" key="1">
    <citation type="submission" date="2022-09" db="EMBL/GenBank/DDBJ databases">
        <title>Actin cytoskeleton and complex cell architecture in an #Asgard archaeon.</title>
        <authorList>
            <person name="Ponce Toledo R.I."/>
            <person name="Schleper C."/>
            <person name="Rodrigues Oliveira T."/>
            <person name="Wollweber F."/>
            <person name="Xu J."/>
            <person name="Rittmann S."/>
            <person name="Klingl A."/>
            <person name="Pilhofer M."/>
        </authorList>
    </citation>
    <scope>NUCLEOTIDE SEQUENCE</scope>
    <source>
        <strain evidence="6">B-35</strain>
    </source>
</reference>
<evidence type="ECO:0000256" key="2">
    <source>
        <dbReference type="ARBA" id="ARBA00022723"/>
    </source>
</evidence>
<dbReference type="InterPro" id="IPR058240">
    <property type="entry name" value="rSAM_sf"/>
</dbReference>
<dbReference type="CDD" id="cd21128">
    <property type="entry name" value="SPASM_rSAM"/>
    <property type="match status" value="1"/>
</dbReference>
<evidence type="ECO:0000259" key="5">
    <source>
        <dbReference type="PROSITE" id="PS51918"/>
    </source>
</evidence>
<dbReference type="PROSITE" id="PS51918">
    <property type="entry name" value="RADICAL_SAM"/>
    <property type="match status" value="1"/>
</dbReference>
<dbReference type="SFLD" id="SFLDG01386">
    <property type="entry name" value="main_SPASM_domain-containing"/>
    <property type="match status" value="1"/>
</dbReference>
<feature type="domain" description="Radical SAM core" evidence="5">
    <location>
        <begin position="74"/>
        <end position="283"/>
    </location>
</feature>
<sequence>MVDIILKTSTIPQSEQIALAIENGYTRLINKELIKTFTDAFRFSFNSPKFGLFLLRTIFHQKKALKMRKRWKKQELNVPAFLIFSVTGSCNLRCKGCYSHAQHRDKEEELSSQRLQEIIQEAKTLGISVILIAGGEPFMRKELLDITKQHPEIIFPIFTNGLLIDDTIILKLKTQKNVVPVISIEGRYEETDLRRGTGVFKKAQEVMETMDKNHIFFGTSITVTSKNYDVVMSPEFVESIIGYGSRLFFYVDYVPIQEGTENLMLSIEQAQQITNISASYKKKYSKLFVAFPGDEEKLGGCLSAGRGFLHISPEGRIEPCPFAPYSDINLKDHSLQEALRSKFLKEIRDNHSQLLETQGGCALWEQQDWVRSLLE</sequence>
<evidence type="ECO:0000256" key="3">
    <source>
        <dbReference type="ARBA" id="ARBA00023004"/>
    </source>
</evidence>
<dbReference type="CDD" id="cd01335">
    <property type="entry name" value="Radical_SAM"/>
    <property type="match status" value="1"/>
</dbReference>
<keyword evidence="7" id="KW-1185">Reference proteome</keyword>
<dbReference type="PANTHER" id="PTHR43524">
    <property type="entry name" value="RADICAL SAM SUPERFAMILY PROTEIN"/>
    <property type="match status" value="1"/>
</dbReference>
<dbReference type="InterPro" id="IPR013785">
    <property type="entry name" value="Aldolase_TIM"/>
</dbReference>
<dbReference type="SUPFAM" id="SSF102114">
    <property type="entry name" value="Radical SAM enzymes"/>
    <property type="match status" value="1"/>
</dbReference>
<evidence type="ECO:0000256" key="1">
    <source>
        <dbReference type="ARBA" id="ARBA00022691"/>
    </source>
</evidence>
<dbReference type="Gene3D" id="3.20.20.70">
    <property type="entry name" value="Aldolase class I"/>
    <property type="match status" value="1"/>
</dbReference>
<evidence type="ECO:0000313" key="7">
    <source>
        <dbReference type="Proteomes" id="UP001208689"/>
    </source>
</evidence>
<evidence type="ECO:0000313" key="6">
    <source>
        <dbReference type="EMBL" id="UYP44962.1"/>
    </source>
</evidence>
<keyword evidence="1" id="KW-0949">S-adenosyl-L-methionine</keyword>
<dbReference type="SFLD" id="SFLDS00029">
    <property type="entry name" value="Radical_SAM"/>
    <property type="match status" value="1"/>
</dbReference>
<dbReference type="SFLD" id="SFLDG01067">
    <property type="entry name" value="SPASM/twitch_domain_containing"/>
    <property type="match status" value="1"/>
</dbReference>
<name>A0ABY6HRE2_9ARCH</name>
<dbReference type="PANTHER" id="PTHR43524:SF1">
    <property type="entry name" value="RADICAL SAM SUPERFAMILY PROTEIN"/>
    <property type="match status" value="1"/>
</dbReference>
<gene>
    <name evidence="6" type="ORF">NEF87_001247</name>
</gene>
<dbReference type="EMBL" id="CP104013">
    <property type="protein sequence ID" value="UYP44962.1"/>
    <property type="molecule type" value="Genomic_DNA"/>
</dbReference>
<dbReference type="Pfam" id="PF04055">
    <property type="entry name" value="Radical_SAM"/>
    <property type="match status" value="1"/>
</dbReference>
<keyword evidence="4" id="KW-0411">Iron-sulfur</keyword>
<organism evidence="6 7">
    <name type="scientific">Candidatus Lokiarchaeum ossiferum</name>
    <dbReference type="NCBI Taxonomy" id="2951803"/>
    <lineage>
        <taxon>Archaea</taxon>
        <taxon>Promethearchaeati</taxon>
        <taxon>Promethearchaeota</taxon>
        <taxon>Promethearchaeia</taxon>
        <taxon>Promethearchaeales</taxon>
        <taxon>Promethearchaeaceae</taxon>
        <taxon>Candidatus Lokiarchaeum</taxon>
    </lineage>
</organism>
<protein>
    <submittedName>
        <fullName evidence="6">GTP 3',8-cyclase</fullName>
    </submittedName>
</protein>
<evidence type="ECO:0000256" key="4">
    <source>
        <dbReference type="ARBA" id="ARBA00023014"/>
    </source>
</evidence>
<keyword evidence="2" id="KW-0479">Metal-binding</keyword>
<keyword evidence="3" id="KW-0408">Iron</keyword>